<organism evidence="1 2">
    <name type="scientific">Myodes glareolus</name>
    <name type="common">Bank vole</name>
    <name type="synonym">Clethrionomys glareolus</name>
    <dbReference type="NCBI Taxonomy" id="447135"/>
    <lineage>
        <taxon>Eukaryota</taxon>
        <taxon>Metazoa</taxon>
        <taxon>Chordata</taxon>
        <taxon>Craniata</taxon>
        <taxon>Vertebrata</taxon>
        <taxon>Euteleostomi</taxon>
        <taxon>Mammalia</taxon>
        <taxon>Eutheria</taxon>
        <taxon>Euarchontoglires</taxon>
        <taxon>Glires</taxon>
        <taxon>Rodentia</taxon>
        <taxon>Myomorpha</taxon>
        <taxon>Muroidea</taxon>
        <taxon>Cricetidae</taxon>
        <taxon>Arvicolinae</taxon>
        <taxon>Myodes</taxon>
    </lineage>
</organism>
<accession>A0AAW0HLY7</accession>
<protein>
    <submittedName>
        <fullName evidence="1">Uncharacterized protein</fullName>
    </submittedName>
</protein>
<dbReference type="AlphaFoldDB" id="A0AAW0HLY7"/>
<gene>
    <name evidence="1" type="ORF">U0070_001777</name>
</gene>
<sequence>MAPSLRCPTMAAPLTPALAIRHRPSLTAEGPAGCSREGSMDLPVDEWISYLLDKWASFPKSVQDTVSTAETLSDIFLCSSSLLQ</sequence>
<reference evidence="1 2" key="1">
    <citation type="journal article" date="2023" name="bioRxiv">
        <title>Conserved and derived expression patterns and positive selection on dental genes reveal complex evolutionary context of ever-growing rodent molars.</title>
        <authorList>
            <person name="Calamari Z.T."/>
            <person name="Song A."/>
            <person name="Cohen E."/>
            <person name="Akter M."/>
            <person name="Roy R.D."/>
            <person name="Hallikas O."/>
            <person name="Christensen M.M."/>
            <person name="Li P."/>
            <person name="Marangoni P."/>
            <person name="Jernvall J."/>
            <person name="Klein O.D."/>
        </authorList>
    </citation>
    <scope>NUCLEOTIDE SEQUENCE [LARGE SCALE GENOMIC DNA]</scope>
    <source>
        <strain evidence="1">V071</strain>
    </source>
</reference>
<evidence type="ECO:0000313" key="1">
    <source>
        <dbReference type="EMBL" id="KAK7803815.1"/>
    </source>
</evidence>
<evidence type="ECO:0000313" key="2">
    <source>
        <dbReference type="Proteomes" id="UP001488838"/>
    </source>
</evidence>
<proteinExistence type="predicted"/>
<name>A0AAW0HLY7_MYOGA</name>
<dbReference type="Proteomes" id="UP001488838">
    <property type="component" value="Unassembled WGS sequence"/>
</dbReference>
<comment type="caution">
    <text evidence="1">The sequence shown here is derived from an EMBL/GenBank/DDBJ whole genome shotgun (WGS) entry which is preliminary data.</text>
</comment>
<keyword evidence="2" id="KW-1185">Reference proteome</keyword>
<dbReference type="EMBL" id="JBBHLL010000401">
    <property type="protein sequence ID" value="KAK7803815.1"/>
    <property type="molecule type" value="Genomic_DNA"/>
</dbReference>